<dbReference type="GO" id="GO:0004470">
    <property type="term" value="F:malic enzyme activity"/>
    <property type="evidence" value="ECO:0007669"/>
    <property type="project" value="InterPro"/>
</dbReference>
<dbReference type="GO" id="GO:0016616">
    <property type="term" value="F:oxidoreductase activity, acting on the CH-OH group of donors, NAD or NADP as acceptor"/>
    <property type="evidence" value="ECO:0007669"/>
    <property type="project" value="InterPro"/>
</dbReference>
<gene>
    <name evidence="5" type="ORF">apy_10640</name>
</gene>
<keyword evidence="2" id="KW-0560">Oxidoreductase</keyword>
<dbReference type="Gene3D" id="3.40.50.10380">
    <property type="entry name" value="Malic enzyme, N-terminal domain"/>
    <property type="match status" value="1"/>
</dbReference>
<dbReference type="GO" id="GO:0051287">
    <property type="term" value="F:NAD binding"/>
    <property type="evidence" value="ECO:0007669"/>
    <property type="project" value="InterPro"/>
</dbReference>
<dbReference type="InterPro" id="IPR001891">
    <property type="entry name" value="Malic_OxRdtase"/>
</dbReference>
<dbReference type="EMBL" id="BDMD01000054">
    <property type="protein sequence ID" value="GBF09339.1"/>
    <property type="molecule type" value="Genomic_DNA"/>
</dbReference>
<dbReference type="InterPro" id="IPR012301">
    <property type="entry name" value="Malic_N_dom"/>
</dbReference>
<dbReference type="Pfam" id="PF00390">
    <property type="entry name" value="malic"/>
    <property type="match status" value="1"/>
</dbReference>
<dbReference type="SUPFAM" id="SSF53223">
    <property type="entry name" value="Aminoacid dehydrogenase-like, N-terminal domain"/>
    <property type="match status" value="1"/>
</dbReference>
<dbReference type="CDD" id="cd05311">
    <property type="entry name" value="NAD_bind_2_malic_enz"/>
    <property type="match status" value="1"/>
</dbReference>
<reference evidence="5 6" key="1">
    <citation type="submission" date="2017-02" db="EMBL/GenBank/DDBJ databases">
        <title>isolation and characterization of a novel temperate virus Aeropyrum globular virus 1 infecting hyperthermophilic archaeon Aeropyrum.</title>
        <authorList>
            <person name="Yumiya M."/>
            <person name="Yoshida T."/>
            <person name="Sako Y."/>
        </authorList>
    </citation>
    <scope>NUCLEOTIDE SEQUENCE [LARGE SCALE GENOMIC DNA]</scope>
    <source>
        <strain evidence="5 6">YK1-12-2013</strain>
    </source>
</reference>
<dbReference type="OrthoDB" id="45556at2157"/>
<proteinExistence type="inferred from homology"/>
<dbReference type="SMART" id="SM01274">
    <property type="entry name" value="malic"/>
    <property type="match status" value="1"/>
</dbReference>
<dbReference type="InterPro" id="IPR012302">
    <property type="entry name" value="Malic_NAD-bd"/>
</dbReference>
<evidence type="ECO:0000259" key="4">
    <source>
        <dbReference type="SMART" id="SM01274"/>
    </source>
</evidence>
<evidence type="ECO:0000313" key="6">
    <source>
        <dbReference type="Proteomes" id="UP000291213"/>
    </source>
</evidence>
<name>A0A401HAJ9_AERPX</name>
<evidence type="ECO:0000313" key="5">
    <source>
        <dbReference type="EMBL" id="GBF09339.1"/>
    </source>
</evidence>
<dbReference type="InterPro" id="IPR037062">
    <property type="entry name" value="Malic_N_dom_sf"/>
</dbReference>
<comment type="similarity">
    <text evidence="1">Belongs to the malic enzymes family.</text>
</comment>
<dbReference type="SUPFAM" id="SSF51735">
    <property type="entry name" value="NAD(P)-binding Rossmann-fold domains"/>
    <property type="match status" value="1"/>
</dbReference>
<evidence type="ECO:0000256" key="1">
    <source>
        <dbReference type="ARBA" id="ARBA00008785"/>
    </source>
</evidence>
<comment type="caution">
    <text evidence="5">The sequence shown here is derived from an EMBL/GenBank/DDBJ whole genome shotgun (WGS) entry which is preliminary data.</text>
</comment>
<dbReference type="Proteomes" id="UP000291213">
    <property type="component" value="Unassembled WGS sequence"/>
</dbReference>
<dbReference type="InterPro" id="IPR051674">
    <property type="entry name" value="Malate_Decarboxylase"/>
</dbReference>
<dbReference type="InterPro" id="IPR046346">
    <property type="entry name" value="Aminoacid_DH-like_N_sf"/>
</dbReference>
<dbReference type="Gene3D" id="3.40.50.720">
    <property type="entry name" value="NAD(P)-binding Rossmann-like Domain"/>
    <property type="match status" value="1"/>
</dbReference>
<evidence type="ECO:0000256" key="2">
    <source>
        <dbReference type="ARBA" id="ARBA00023002"/>
    </source>
</evidence>
<accession>A0A401HAJ9</accession>
<dbReference type="Pfam" id="PF03949">
    <property type="entry name" value="Malic_M"/>
    <property type="match status" value="1"/>
</dbReference>
<sequence length="446" mass="48993">MAGDSSSDDIRGARIIEIYRRYGGKIEVMPKVPVSGVEDFAIWYTPGVAEASIRINKDPDESFELTSRWNMVAIVTDATRVLGLGKLQPEAAYPVMEGKALIFKLFGGVDAVPIVHRRREPGAFASLVKDLEPSFGGVNLEDIESPKCFYLLDFLRMELEIPVWHDDQQGTAAASLAGLINAFKIVGKNLRESRIVLLGAGAANIALYRFLKAYGVNPRNIVVVDSRGVLHPEREDMDRLLFSNRYKYEIALETEGGGLAPGSSLEEALRGADALVAASRPGPGVVKKEWIKGMSRDPIVFALANPTPEIWPWEAREAGARVVATGRSDLPNQVNNALVFPGVFRGALDVRSRAITDGMAIAAAEEIARYTEEEIGLEEDRILPPITDWQVHYRVAAAVAWAASREKVARKPRTYAEELENARAIIETTRRKYGALLSAGLIERLV</sequence>
<feature type="domain" description="Malic enzyme NAD-binding" evidence="3">
    <location>
        <begin position="168"/>
        <end position="404"/>
    </location>
</feature>
<dbReference type="InterPro" id="IPR045213">
    <property type="entry name" value="Malic_NAD-bd_bact_type"/>
</dbReference>
<dbReference type="RefSeq" id="WP_131160322.1">
    <property type="nucleotide sequence ID" value="NZ_BDMD01000054.1"/>
</dbReference>
<feature type="domain" description="Malic enzyme N-terminal" evidence="4">
    <location>
        <begin position="23"/>
        <end position="156"/>
    </location>
</feature>
<dbReference type="AlphaFoldDB" id="A0A401HAJ9"/>
<dbReference type="PIRSF" id="PIRSF000106">
    <property type="entry name" value="ME"/>
    <property type="match status" value="1"/>
</dbReference>
<dbReference type="PANTHER" id="PTHR43237">
    <property type="entry name" value="NADP-DEPENDENT MALIC ENZYME"/>
    <property type="match status" value="1"/>
</dbReference>
<dbReference type="InterPro" id="IPR036291">
    <property type="entry name" value="NAD(P)-bd_dom_sf"/>
</dbReference>
<dbReference type="PANTHER" id="PTHR43237:SF4">
    <property type="entry name" value="NADP-DEPENDENT MALIC ENZYME"/>
    <property type="match status" value="1"/>
</dbReference>
<organism evidence="5 6">
    <name type="scientific">Aeropyrum pernix</name>
    <dbReference type="NCBI Taxonomy" id="56636"/>
    <lineage>
        <taxon>Archaea</taxon>
        <taxon>Thermoproteota</taxon>
        <taxon>Thermoprotei</taxon>
        <taxon>Desulfurococcales</taxon>
        <taxon>Desulfurococcaceae</taxon>
        <taxon>Aeropyrum</taxon>
    </lineage>
</organism>
<protein>
    <submittedName>
        <fullName evidence="5">Malate dehydrogenase</fullName>
    </submittedName>
</protein>
<dbReference type="SMART" id="SM00919">
    <property type="entry name" value="Malic_M"/>
    <property type="match status" value="1"/>
</dbReference>
<evidence type="ECO:0000259" key="3">
    <source>
        <dbReference type="SMART" id="SM00919"/>
    </source>
</evidence>